<dbReference type="RefSeq" id="WP_138084161.1">
    <property type="nucleotide sequence ID" value="NZ_VAUV01000001.1"/>
</dbReference>
<dbReference type="OrthoDB" id="9803467at2"/>
<dbReference type="PANTHER" id="PTHR22935:SF95">
    <property type="entry name" value="BETA-LACTAMASE-LIKE 1-RELATED"/>
    <property type="match status" value="1"/>
</dbReference>
<organism evidence="4 5">
    <name type="scientific">Phragmitibacter flavus</name>
    <dbReference type="NCBI Taxonomy" id="2576071"/>
    <lineage>
        <taxon>Bacteria</taxon>
        <taxon>Pseudomonadati</taxon>
        <taxon>Verrucomicrobiota</taxon>
        <taxon>Verrucomicrobiia</taxon>
        <taxon>Verrucomicrobiales</taxon>
        <taxon>Verrucomicrobiaceae</taxon>
        <taxon>Phragmitibacter</taxon>
    </lineage>
</organism>
<dbReference type="Pfam" id="PF00144">
    <property type="entry name" value="Beta-lactamase"/>
    <property type="match status" value="1"/>
</dbReference>
<dbReference type="PANTHER" id="PTHR22935">
    <property type="entry name" value="PENICILLIN-BINDING PROTEIN"/>
    <property type="match status" value="1"/>
</dbReference>
<evidence type="ECO:0000256" key="1">
    <source>
        <dbReference type="ARBA" id="ARBA00038473"/>
    </source>
</evidence>
<protein>
    <submittedName>
        <fullName evidence="4">Serine hydrolase</fullName>
    </submittedName>
</protein>
<dbReference type="EMBL" id="VAUV01000001">
    <property type="protein sequence ID" value="TLD72537.1"/>
    <property type="molecule type" value="Genomic_DNA"/>
</dbReference>
<accession>A0A5R8KJV8</accession>
<dbReference type="InterPro" id="IPR001466">
    <property type="entry name" value="Beta-lactam-related"/>
</dbReference>
<sequence length="551" mass="60312">MSPGRLPNFTSLTVGFLVSTSPIMATAASPAPRPLAEAAQISLKSLPKNQGIIVTAETEGDQPTVTSLAGTSPPKNVPPEKILFEIGSITKVFTGLLLAQAVAEGKTTLDTSLKRVFGIKQEFADPRVGEITLKQLATHTSGLPRLPANLDVGADPNNPYAHFDRTQLCDALKAAKLPSDGPFPIDYSNFGVGLLGEVLACLYEKTWADLIAEKITGPLGMKDTVTLPDKSQRKRLAPPYDNDKKAQSWNLNALAGAGALRSTTADLTRFGRALLHPDKTPFPQAIKLLLQPHTPSGEIGLGIFLGKIDGQPIYEHSGGTGGYRSLFRLHPDSNQLQIVLINNTAIDAMEVVNATRPQIARKTDSTKVLTEQELDAFTGIYQDGPAAFTIIRHNDHLKARLSGQTFLKIHPHETTDRFFYKAVPAELQFTRDPATQKITTLTLFQNGREMPFKKSEDPIPTIKFRTDKELAPYTGTYTLLIGGEFQIQVLHNTLLAKLTGQTFLPVFETKDDWFDYDIIKASLQFERDAEGKITALYLHQNGLVQRAVKKP</sequence>
<keyword evidence="4" id="KW-0378">Hydrolase</keyword>
<name>A0A5R8KJV8_9BACT</name>
<dbReference type="GO" id="GO:0016787">
    <property type="term" value="F:hydrolase activity"/>
    <property type="evidence" value="ECO:0007669"/>
    <property type="project" value="UniProtKB-KW"/>
</dbReference>
<dbReference type="SUPFAM" id="SSF56601">
    <property type="entry name" value="beta-lactamase/transpeptidase-like"/>
    <property type="match status" value="1"/>
</dbReference>
<evidence type="ECO:0000313" key="4">
    <source>
        <dbReference type="EMBL" id="TLD72537.1"/>
    </source>
</evidence>
<comment type="similarity">
    <text evidence="1">Belongs to the beta-lactamase family.</text>
</comment>
<dbReference type="Proteomes" id="UP000306196">
    <property type="component" value="Unassembled WGS sequence"/>
</dbReference>
<feature type="chain" id="PRO_5024360589" evidence="2">
    <location>
        <begin position="28"/>
        <end position="551"/>
    </location>
</feature>
<proteinExistence type="inferred from homology"/>
<keyword evidence="5" id="KW-1185">Reference proteome</keyword>
<feature type="domain" description="Beta-lactamase-related" evidence="3">
    <location>
        <begin position="81"/>
        <end position="343"/>
    </location>
</feature>
<keyword evidence="2" id="KW-0732">Signal</keyword>
<gene>
    <name evidence="4" type="ORF">FEM03_00215</name>
</gene>
<evidence type="ECO:0000256" key="2">
    <source>
        <dbReference type="SAM" id="SignalP"/>
    </source>
</evidence>
<feature type="signal peptide" evidence="2">
    <location>
        <begin position="1"/>
        <end position="27"/>
    </location>
</feature>
<evidence type="ECO:0000313" key="5">
    <source>
        <dbReference type="Proteomes" id="UP000306196"/>
    </source>
</evidence>
<dbReference type="InterPro" id="IPR012338">
    <property type="entry name" value="Beta-lactam/transpept-like"/>
</dbReference>
<reference evidence="4 5" key="1">
    <citation type="submission" date="2019-05" db="EMBL/GenBank/DDBJ databases">
        <title>Verrucobacter flavum gen. nov., sp. nov. a new member of the family Verrucomicrobiaceae.</title>
        <authorList>
            <person name="Szuroczki S."/>
            <person name="Abbaszade G."/>
            <person name="Szabo A."/>
            <person name="Felfoldi T."/>
            <person name="Schumann P."/>
            <person name="Boka K."/>
            <person name="Keki Z."/>
            <person name="Toumi M."/>
            <person name="Toth E."/>
        </authorList>
    </citation>
    <scope>NUCLEOTIDE SEQUENCE [LARGE SCALE GENOMIC DNA]</scope>
    <source>
        <strain evidence="4 5">MG-N-17</strain>
    </source>
</reference>
<dbReference type="Gene3D" id="3.40.710.10">
    <property type="entry name" value="DD-peptidase/beta-lactamase superfamily"/>
    <property type="match status" value="1"/>
</dbReference>
<dbReference type="AlphaFoldDB" id="A0A5R8KJV8"/>
<dbReference type="InterPro" id="IPR051478">
    <property type="entry name" value="Beta-lactamase-like_AB/R"/>
</dbReference>
<evidence type="ECO:0000259" key="3">
    <source>
        <dbReference type="Pfam" id="PF00144"/>
    </source>
</evidence>
<comment type="caution">
    <text evidence="4">The sequence shown here is derived from an EMBL/GenBank/DDBJ whole genome shotgun (WGS) entry which is preliminary data.</text>
</comment>